<name>A0ABU4NDN0_9ACTN</name>
<evidence type="ECO:0000313" key="2">
    <source>
        <dbReference type="EMBL" id="MDX3701170.1"/>
    </source>
</evidence>
<dbReference type="Proteomes" id="UP001271274">
    <property type="component" value="Unassembled WGS sequence"/>
</dbReference>
<evidence type="ECO:0000256" key="1">
    <source>
        <dbReference type="SAM" id="MobiDB-lite"/>
    </source>
</evidence>
<protein>
    <submittedName>
        <fullName evidence="2">Uncharacterized protein</fullName>
    </submittedName>
</protein>
<dbReference type="RefSeq" id="WP_319062224.1">
    <property type="nucleotide sequence ID" value="NZ_JARAYT010000003.1"/>
</dbReference>
<proteinExistence type="predicted"/>
<feature type="compositionally biased region" description="Basic and acidic residues" evidence="1">
    <location>
        <begin position="34"/>
        <end position="48"/>
    </location>
</feature>
<accession>A0ABU4NDN0</accession>
<reference evidence="2 3" key="1">
    <citation type="journal article" date="2023" name="Microb. Genom.">
        <title>Mesoterricola silvestris gen. nov., sp. nov., Mesoterricola sediminis sp. nov., Geothrix oryzae sp. nov., Geothrix edaphica sp. nov., Geothrix rubra sp. nov., and Geothrix limicola sp. nov., six novel members of Acidobacteriota isolated from soils.</title>
        <authorList>
            <person name="Weisberg A.J."/>
            <person name="Pearce E."/>
            <person name="Kramer C.G."/>
            <person name="Chang J.H."/>
            <person name="Clarke C.R."/>
        </authorList>
    </citation>
    <scope>NUCLEOTIDE SEQUENCE [LARGE SCALE GENOMIC DNA]</scope>
    <source>
        <strain evidence="2 3">ID09-01A</strain>
    </source>
</reference>
<organism evidence="2 3">
    <name type="scientific">Streptomyces europaeiscabiei</name>
    <dbReference type="NCBI Taxonomy" id="146819"/>
    <lineage>
        <taxon>Bacteria</taxon>
        <taxon>Bacillati</taxon>
        <taxon>Actinomycetota</taxon>
        <taxon>Actinomycetes</taxon>
        <taxon>Kitasatosporales</taxon>
        <taxon>Streptomycetaceae</taxon>
        <taxon>Streptomyces</taxon>
    </lineage>
</organism>
<comment type="caution">
    <text evidence="2">The sequence shown here is derived from an EMBL/GenBank/DDBJ whole genome shotgun (WGS) entry which is preliminary data.</text>
</comment>
<sequence>MIRRARVVTAPPRAVRLLHTTVWPAAMSCPATRRPGDPATRRPGDPATRRPGVPPTRRLIGEAGPQIVAGHDMHRTLAAFEALCLAAGHPVA</sequence>
<gene>
    <name evidence="2" type="ORF">PV662_15640</name>
</gene>
<keyword evidence="3" id="KW-1185">Reference proteome</keyword>
<dbReference type="PROSITE" id="PS51257">
    <property type="entry name" value="PROKAR_LIPOPROTEIN"/>
    <property type="match status" value="1"/>
</dbReference>
<evidence type="ECO:0000313" key="3">
    <source>
        <dbReference type="Proteomes" id="UP001271274"/>
    </source>
</evidence>
<feature type="region of interest" description="Disordered" evidence="1">
    <location>
        <begin position="28"/>
        <end position="59"/>
    </location>
</feature>
<dbReference type="EMBL" id="JARAYU010000004">
    <property type="protein sequence ID" value="MDX3701170.1"/>
    <property type="molecule type" value="Genomic_DNA"/>
</dbReference>